<reference evidence="3 4" key="1">
    <citation type="submission" date="2022-08" db="EMBL/GenBank/DDBJ databases">
        <title>Reclassification of Massilia species as members of the genera Telluria, Duganella, Pseudoduganella, Mokoshia gen. nov. and Zemynaea gen. nov. using orthogonal and non-orthogonal genome-based approaches.</title>
        <authorList>
            <person name="Bowman J.P."/>
        </authorList>
    </citation>
    <scope>NUCLEOTIDE SEQUENCE [LARGE SCALE GENOMIC DNA]</scope>
    <source>
        <strain evidence="3 4">JCM 31661</strain>
    </source>
</reference>
<sequence>MLAVIALAGLAATLAVGEVPDGHEVARQGRDEVARMTQKMKTVCVGRFLIDMPEEAEIELHGARVDGFNVSAFTETSEEFQERVSQREAQLRATPDRLGGNRNLEVEKGIDSESGFSGKMFVHGRTVTEGTATNGLDIERYRYEGVAVEALVHANGISIDLAADDYYPERVSNLPRLIEKLAPVADGALPSESGFCIGRANFKDPLTADQGEEIVLVARLPSHPDIEFLLVLAAGIKPASQGLLERNSESKSRMPLSMRWRFTELRAAPRDINGLAGEELVTCVVEDNDANVYGFWWEVNGTRDNVLIPHLMFRMDTGKSDDGPVPSSLSEEAAIGLWDRIVSSIRVRNTVQSHQPVVDEAAVPIGTQAWAGNQCPESGWWLCGDGGDGVAVLGGQRQYIRKGERMPQALLLLPQTLWDKVRGLQPSVESKHPTSWKLVDHRARKRSVPAVPLAHAAAPAGAEVRVATLRDAGEAQAAVGSYSSTGLPCPASGWWRCEESHALDGTRWFAQGSLLPPATFTVAPSVFGRSSNGPKAIQRRSAWRLMRIADAPNTIDGNSEGKMPGYRHILPTARQA</sequence>
<dbReference type="RefSeq" id="WP_258830140.1">
    <property type="nucleotide sequence ID" value="NZ_JANUHA010000023.1"/>
</dbReference>
<evidence type="ECO:0000313" key="4">
    <source>
        <dbReference type="Proteomes" id="UP001206572"/>
    </source>
</evidence>
<comment type="caution">
    <text evidence="3">The sequence shown here is derived from an EMBL/GenBank/DDBJ whole genome shotgun (WGS) entry which is preliminary data.</text>
</comment>
<dbReference type="Pfam" id="PF18426">
    <property type="entry name" value="Tli4_C"/>
    <property type="match status" value="1"/>
</dbReference>
<feature type="domain" description="Tle cognate immunity protein 4 N-terminal" evidence="2">
    <location>
        <begin position="41"/>
        <end position="96"/>
    </location>
</feature>
<gene>
    <name evidence="3" type="ORF">NX780_22600</name>
</gene>
<dbReference type="Proteomes" id="UP001206572">
    <property type="component" value="Unassembled WGS sequence"/>
</dbReference>
<dbReference type="EMBL" id="JANUHA010000023">
    <property type="protein sequence ID" value="MCS0599141.1"/>
    <property type="molecule type" value="Genomic_DNA"/>
</dbReference>
<evidence type="ECO:0000259" key="2">
    <source>
        <dbReference type="Pfam" id="PF18443"/>
    </source>
</evidence>
<keyword evidence="4" id="KW-1185">Reference proteome</keyword>
<evidence type="ECO:0000259" key="1">
    <source>
        <dbReference type="Pfam" id="PF18426"/>
    </source>
</evidence>
<organism evidence="3 4">
    <name type="scientific">Massilia agri</name>
    <dbReference type="NCBI Taxonomy" id="1886785"/>
    <lineage>
        <taxon>Bacteria</taxon>
        <taxon>Pseudomonadati</taxon>
        <taxon>Pseudomonadota</taxon>
        <taxon>Betaproteobacteria</taxon>
        <taxon>Burkholderiales</taxon>
        <taxon>Oxalobacteraceae</taxon>
        <taxon>Telluria group</taxon>
        <taxon>Massilia</taxon>
    </lineage>
</organism>
<accession>A0ABT2ASB9</accession>
<dbReference type="InterPro" id="IPR040761">
    <property type="entry name" value="Tli4_N"/>
</dbReference>
<proteinExistence type="predicted"/>
<protein>
    <submittedName>
        <fullName evidence="3">T6SS immunity protein Tli4 family protein</fullName>
    </submittedName>
</protein>
<name>A0ABT2ASB9_9BURK</name>
<dbReference type="InterPro" id="IPR041290">
    <property type="entry name" value="Tli4_C"/>
</dbReference>
<dbReference type="Pfam" id="PF18443">
    <property type="entry name" value="Tli4_N"/>
    <property type="match status" value="1"/>
</dbReference>
<feature type="domain" description="Tle cognate immunity protein 4 C-terminal" evidence="1">
    <location>
        <begin position="189"/>
        <end position="350"/>
    </location>
</feature>
<evidence type="ECO:0000313" key="3">
    <source>
        <dbReference type="EMBL" id="MCS0599141.1"/>
    </source>
</evidence>